<organism evidence="1">
    <name type="scientific">viral metagenome</name>
    <dbReference type="NCBI Taxonomy" id="1070528"/>
    <lineage>
        <taxon>unclassified sequences</taxon>
        <taxon>metagenomes</taxon>
        <taxon>organismal metagenomes</taxon>
    </lineage>
</organism>
<proteinExistence type="predicted"/>
<reference evidence="1" key="1">
    <citation type="journal article" date="2020" name="Nature">
        <title>Giant virus diversity and host interactions through global metagenomics.</title>
        <authorList>
            <person name="Schulz F."/>
            <person name="Roux S."/>
            <person name="Paez-Espino D."/>
            <person name="Jungbluth S."/>
            <person name="Walsh D.A."/>
            <person name="Denef V.J."/>
            <person name="McMahon K.D."/>
            <person name="Konstantinidis K.T."/>
            <person name="Eloe-Fadrosh E.A."/>
            <person name="Kyrpides N.C."/>
            <person name="Woyke T."/>
        </authorList>
    </citation>
    <scope>NUCLEOTIDE SEQUENCE</scope>
    <source>
        <strain evidence="1">GVMAG-M-3300023179-103</strain>
    </source>
</reference>
<dbReference type="AlphaFoldDB" id="A0A6C0DXD7"/>
<dbReference type="EMBL" id="MN739695">
    <property type="protein sequence ID" value="QHT21527.1"/>
    <property type="molecule type" value="Genomic_DNA"/>
</dbReference>
<protein>
    <submittedName>
        <fullName evidence="1">Uncharacterized protein</fullName>
    </submittedName>
</protein>
<evidence type="ECO:0000313" key="1">
    <source>
        <dbReference type="EMBL" id="QHT21527.1"/>
    </source>
</evidence>
<sequence>MKYKYKQNQYKINLLYTDESPIPDSPERRLFAKIAANNKNYSALEDVTHVTSGIIHSKLVYYQHIYHGFLLSYIWIKNVIDNMDDCLLISNRLYFIEGLIVYANIKKISIIPTCITEKYEEDYNYKLAQFKEKFNKKIIIEQNVIKNMYKNIIIYISEIIYDSKNLNTNTYYYNIYWVANALKHLKKNGNLIFRLSNNMTDYILQLIYIISSYFKKVHYDTYLYKTDEPWLKYMIVFENYHNNDNNILDDILNQVKKNKMIINIIDVKYDHKYNKFIKKLMRIFDVNNSKFFKLFNKRKSIIKYISQNTIDKMYKENYMLTLDKCLTMCENNDIKVATENKMKSYKYKIEIASNILKIAEMIYYDATKIPNYKHNQEYLSIIAEYYTLKIYTKLRKRKVLKKIKQNFNINEYITDYIEKITKYDISIEFAKTFELFSIFNLIPTNSKKINILHLHNTYDENCTKAIKHYFKQTNNKIKINSKIYLDTDNLSEIINKNKNINYCYFDCNKKFPIYLLSYIITSLKILKLGCNCVFKTYISNVNFQLSYFNLLALFFEHIYIAKSNLDAFINDEIYIIAKNKKNHIDTKTYNKILNNIASNNVKLDIEPNNIIYRSLIMVIDAYINNMNMILYYYDNTNVLDTHLSHMEQYKYDFMRDWFHITKMSI</sequence>
<accession>A0A6C0DXD7</accession>
<name>A0A6C0DXD7_9ZZZZ</name>
<dbReference type="Gene3D" id="3.40.50.12760">
    <property type="match status" value="1"/>
</dbReference>